<organism evidence="3 4">
    <name type="scientific">Amphimedon queenslandica</name>
    <name type="common">Sponge</name>
    <dbReference type="NCBI Taxonomy" id="400682"/>
    <lineage>
        <taxon>Eukaryota</taxon>
        <taxon>Metazoa</taxon>
        <taxon>Porifera</taxon>
        <taxon>Demospongiae</taxon>
        <taxon>Heteroscleromorpha</taxon>
        <taxon>Haplosclerida</taxon>
        <taxon>Niphatidae</taxon>
        <taxon>Amphimedon</taxon>
    </lineage>
</organism>
<dbReference type="GO" id="GO:0003677">
    <property type="term" value="F:DNA binding"/>
    <property type="evidence" value="ECO:0007669"/>
    <property type="project" value="InterPro"/>
</dbReference>
<evidence type="ECO:0000313" key="4">
    <source>
        <dbReference type="Proteomes" id="UP000007879"/>
    </source>
</evidence>
<feature type="compositionally biased region" description="Low complexity" evidence="1">
    <location>
        <begin position="277"/>
        <end position="292"/>
    </location>
</feature>
<feature type="domain" description="BEN" evidence="2">
    <location>
        <begin position="432"/>
        <end position="537"/>
    </location>
</feature>
<feature type="region of interest" description="Disordered" evidence="1">
    <location>
        <begin position="75"/>
        <end position="131"/>
    </location>
</feature>
<evidence type="ECO:0000313" key="3">
    <source>
        <dbReference type="EnsemblMetazoa" id="XP_019848908.1"/>
    </source>
</evidence>
<dbReference type="RefSeq" id="XP_019848908.1">
    <property type="nucleotide sequence ID" value="XM_019993349.1"/>
</dbReference>
<evidence type="ECO:0000259" key="2">
    <source>
        <dbReference type="PROSITE" id="PS51457"/>
    </source>
</evidence>
<reference evidence="3" key="2">
    <citation type="submission" date="2024-06" db="UniProtKB">
        <authorList>
            <consortium name="EnsemblMetazoa"/>
        </authorList>
    </citation>
    <scope>IDENTIFICATION</scope>
</reference>
<feature type="region of interest" description="Disordered" evidence="1">
    <location>
        <begin position="191"/>
        <end position="241"/>
    </location>
</feature>
<proteinExistence type="predicted"/>
<name>A0AAN0IWU3_AMPQE</name>
<evidence type="ECO:0000256" key="1">
    <source>
        <dbReference type="SAM" id="MobiDB-lite"/>
    </source>
</evidence>
<keyword evidence="4" id="KW-1185">Reference proteome</keyword>
<dbReference type="InterPro" id="IPR018379">
    <property type="entry name" value="BEN_domain"/>
</dbReference>
<dbReference type="PROSITE" id="PS51457">
    <property type="entry name" value="BEN"/>
    <property type="match status" value="1"/>
</dbReference>
<accession>A0AAN0IWU3</accession>
<dbReference type="GeneID" id="109580313"/>
<protein>
    <recommendedName>
        <fullName evidence="2">BEN domain-containing protein</fullName>
    </recommendedName>
</protein>
<sequence>MTTRTVTNSSKKYYLLEFKVDNGLVVVPEEALGGGSIEINEEIIYKKYACIVVDKGSEKDMMMKEQIYLDNDDEVTDTAGKSNEKGAKKKRVLNDEVTDTAGKSNEKGAKKKRVLNDEVTDTAWKSNEKGAKKKRVLNDEVTDTAWKSNEKGAKKKRVLNDEVTDTAWKSNEKGAKKKRVLNDEVTDTAWKSNEKGAKKKRVLNDEVTDTAGKSNEKGAKKKRVLNDEVTDTAGKSNEKGAKKKRVLNDEFTIIDVVKSSKPSFTSNTDDHDVTIINSDSSSNTSFSNSSYNTPPPSSKTHDIIDNYHFLPKEKCSCIISNERIERKVKKMEKFLFKYGYTYTDGGDDDDDIPPLPPPIVKDDLTSCNPFSTPTNGPSKYSLETLENFPSTNPFKTPTNPPSTNPFETPTNPPSTNPFHNPFITTTNFQTPQQQTPPALPPLIPQLDLSYIKRNSSSRPNFSKNLISQLIDEDEWARQNVSGTRGKDAINQDIITYVKTCTFYMYPAQVGEDLNTAWRQCTRAIDAGSRGIIRKKKI</sequence>
<dbReference type="KEGG" id="aqu:109580313"/>
<feature type="region of interest" description="Disordered" evidence="1">
    <location>
        <begin position="390"/>
        <end position="410"/>
    </location>
</feature>
<dbReference type="Proteomes" id="UP000007879">
    <property type="component" value="Unassembled WGS sequence"/>
</dbReference>
<dbReference type="EnsemblMetazoa" id="XM_019993349.1">
    <property type="protein sequence ID" value="XP_019848908.1"/>
    <property type="gene ID" value="LOC109580313"/>
</dbReference>
<dbReference type="AlphaFoldDB" id="A0AAN0IWU3"/>
<feature type="region of interest" description="Disordered" evidence="1">
    <location>
        <begin position="262"/>
        <end position="299"/>
    </location>
</feature>
<reference evidence="4" key="1">
    <citation type="journal article" date="2010" name="Nature">
        <title>The Amphimedon queenslandica genome and the evolution of animal complexity.</title>
        <authorList>
            <person name="Srivastava M."/>
            <person name="Simakov O."/>
            <person name="Chapman J."/>
            <person name="Fahey B."/>
            <person name="Gauthier M.E."/>
            <person name="Mitros T."/>
            <person name="Richards G.S."/>
            <person name="Conaco C."/>
            <person name="Dacre M."/>
            <person name="Hellsten U."/>
            <person name="Larroux C."/>
            <person name="Putnam N.H."/>
            <person name="Stanke M."/>
            <person name="Adamska M."/>
            <person name="Darling A."/>
            <person name="Degnan S.M."/>
            <person name="Oakley T.H."/>
            <person name="Plachetzki D.C."/>
            <person name="Zhai Y."/>
            <person name="Adamski M."/>
            <person name="Calcino A."/>
            <person name="Cummins S.F."/>
            <person name="Goodstein D.M."/>
            <person name="Harris C."/>
            <person name="Jackson D.J."/>
            <person name="Leys S.P."/>
            <person name="Shu S."/>
            <person name="Woodcroft B.J."/>
            <person name="Vervoort M."/>
            <person name="Kosik K.S."/>
            <person name="Manning G."/>
            <person name="Degnan B.M."/>
            <person name="Rokhsar D.S."/>
        </authorList>
    </citation>
    <scope>NUCLEOTIDE SEQUENCE [LARGE SCALE GENOMIC DNA]</scope>
</reference>